<protein>
    <recommendedName>
        <fullName evidence="6">G-protein coupled receptors family 2 profile 2 domain-containing protein</fullName>
    </recommendedName>
</protein>
<feature type="transmembrane region" description="Helical" evidence="5">
    <location>
        <begin position="277"/>
        <end position="296"/>
    </location>
</feature>
<dbReference type="PANTHER" id="PTHR45902">
    <property type="entry name" value="LATROPHILIN RECEPTOR-LIKE PROTEIN A"/>
    <property type="match status" value="1"/>
</dbReference>
<sequence length="340" mass="38044">MDTMYTAKLHGFPNLTRSNMDQAFTEESILSLLIVLGSSISLVALVFAFITYSLFSDLRNLSGTTLMNLLAALFMSQLLYVIGVGGVPDSELCISLAFSLQYVRLCAFCWMLIMTYHMYSQFRTGLHLVPITDHNITKHFLRYSLFGWGLPFVLLGASILIQYHDKAGKLLDTATLKGQNCWFLDRNAFLYGLIIPCCLIVVATLFYLARSAVLARYIISMQADRRIREKMSRKRTLQILLFAKIMFVLSAVLSLGAASKLYKNEMIWISYHVAQGIQGVLIALLVTCNCQVLKLYTKSIKSRAARHVPSYVGGRNVATSSVSKSTSLQLLTWEPAPDSV</sequence>
<dbReference type="OrthoDB" id="6134459at2759"/>
<reference evidence="7" key="1">
    <citation type="submission" date="2021-12" db="EMBL/GenBank/DDBJ databases">
        <authorList>
            <person name="King R."/>
        </authorList>
    </citation>
    <scope>NUCLEOTIDE SEQUENCE</scope>
</reference>
<gene>
    <name evidence="7" type="ORF">MELIAE_LOCUS7677</name>
</gene>
<dbReference type="Gene3D" id="1.20.1070.10">
    <property type="entry name" value="Rhodopsin 7-helix transmembrane proteins"/>
    <property type="match status" value="1"/>
</dbReference>
<organism evidence="7 8">
    <name type="scientific">Brassicogethes aeneus</name>
    <name type="common">Rape pollen beetle</name>
    <name type="synonym">Meligethes aeneus</name>
    <dbReference type="NCBI Taxonomy" id="1431903"/>
    <lineage>
        <taxon>Eukaryota</taxon>
        <taxon>Metazoa</taxon>
        <taxon>Ecdysozoa</taxon>
        <taxon>Arthropoda</taxon>
        <taxon>Hexapoda</taxon>
        <taxon>Insecta</taxon>
        <taxon>Pterygota</taxon>
        <taxon>Neoptera</taxon>
        <taxon>Endopterygota</taxon>
        <taxon>Coleoptera</taxon>
        <taxon>Polyphaga</taxon>
        <taxon>Cucujiformia</taxon>
        <taxon>Nitidulidae</taxon>
        <taxon>Meligethinae</taxon>
        <taxon>Brassicogethes</taxon>
    </lineage>
</organism>
<dbReference type="AlphaFoldDB" id="A0A9P0B7N7"/>
<feature type="transmembrane region" description="Helical" evidence="5">
    <location>
        <begin position="239"/>
        <end position="257"/>
    </location>
</feature>
<evidence type="ECO:0000256" key="5">
    <source>
        <dbReference type="SAM" id="Phobius"/>
    </source>
</evidence>
<evidence type="ECO:0000313" key="7">
    <source>
        <dbReference type="EMBL" id="CAH0556810.1"/>
    </source>
</evidence>
<keyword evidence="4 5" id="KW-0472">Membrane</keyword>
<evidence type="ECO:0000259" key="6">
    <source>
        <dbReference type="PROSITE" id="PS50261"/>
    </source>
</evidence>
<name>A0A9P0B7N7_BRAAE</name>
<feature type="domain" description="G-protein coupled receptors family 2 profile 2" evidence="6">
    <location>
        <begin position="30"/>
        <end position="290"/>
    </location>
</feature>
<feature type="transmembrane region" description="Helical" evidence="5">
    <location>
        <begin position="140"/>
        <end position="161"/>
    </location>
</feature>
<dbReference type="CDD" id="cd15039">
    <property type="entry name" value="7tmB3_Methuselah-like"/>
    <property type="match status" value="1"/>
</dbReference>
<dbReference type="PROSITE" id="PS50261">
    <property type="entry name" value="G_PROTEIN_RECEP_F2_4"/>
    <property type="match status" value="1"/>
</dbReference>
<dbReference type="Pfam" id="PF00002">
    <property type="entry name" value="7tm_2"/>
    <property type="match status" value="1"/>
</dbReference>
<proteinExistence type="predicted"/>
<dbReference type="InterPro" id="IPR017981">
    <property type="entry name" value="GPCR_2-like_7TM"/>
</dbReference>
<dbReference type="PANTHER" id="PTHR45902:SF2">
    <property type="entry name" value="G-PROTEIN COUPLED RECEPTORS FAMILY 2 PROFILE 2 DOMAIN-CONTAINING PROTEIN"/>
    <property type="match status" value="1"/>
</dbReference>
<evidence type="ECO:0000256" key="1">
    <source>
        <dbReference type="ARBA" id="ARBA00004141"/>
    </source>
</evidence>
<dbReference type="InterPro" id="IPR000832">
    <property type="entry name" value="GPCR_2_secretin-like"/>
</dbReference>
<evidence type="ECO:0000313" key="8">
    <source>
        <dbReference type="Proteomes" id="UP001154078"/>
    </source>
</evidence>
<evidence type="ECO:0000256" key="2">
    <source>
        <dbReference type="ARBA" id="ARBA00022692"/>
    </source>
</evidence>
<dbReference type="GO" id="GO:0007166">
    <property type="term" value="P:cell surface receptor signaling pathway"/>
    <property type="evidence" value="ECO:0007669"/>
    <property type="project" value="InterPro"/>
</dbReference>
<dbReference type="GO" id="GO:0016020">
    <property type="term" value="C:membrane"/>
    <property type="evidence" value="ECO:0007669"/>
    <property type="project" value="UniProtKB-SubCell"/>
</dbReference>
<dbReference type="InterPro" id="IPR053231">
    <property type="entry name" value="GPCR_LN-TM7"/>
</dbReference>
<evidence type="ECO:0000256" key="3">
    <source>
        <dbReference type="ARBA" id="ARBA00022989"/>
    </source>
</evidence>
<keyword evidence="2 5" id="KW-0812">Transmembrane</keyword>
<feature type="transmembrane region" description="Helical" evidence="5">
    <location>
        <begin position="99"/>
        <end position="119"/>
    </location>
</feature>
<keyword evidence="8" id="KW-1185">Reference proteome</keyword>
<evidence type="ECO:0000256" key="4">
    <source>
        <dbReference type="ARBA" id="ARBA00023136"/>
    </source>
</evidence>
<comment type="subcellular location">
    <subcellularLocation>
        <location evidence="1">Membrane</location>
        <topology evidence="1">Multi-pass membrane protein</topology>
    </subcellularLocation>
</comment>
<keyword evidence="3 5" id="KW-1133">Transmembrane helix</keyword>
<feature type="transmembrane region" description="Helical" evidence="5">
    <location>
        <begin position="67"/>
        <end position="87"/>
    </location>
</feature>
<accession>A0A9P0B7N7</accession>
<dbReference type="GO" id="GO:0004930">
    <property type="term" value="F:G protein-coupled receptor activity"/>
    <property type="evidence" value="ECO:0007669"/>
    <property type="project" value="InterPro"/>
</dbReference>
<dbReference type="EMBL" id="OV121136">
    <property type="protein sequence ID" value="CAH0556810.1"/>
    <property type="molecule type" value="Genomic_DNA"/>
</dbReference>
<feature type="transmembrane region" description="Helical" evidence="5">
    <location>
        <begin position="29"/>
        <end position="55"/>
    </location>
</feature>
<dbReference type="Proteomes" id="UP001154078">
    <property type="component" value="Chromosome 5"/>
</dbReference>
<dbReference type="PRINTS" id="PR00249">
    <property type="entry name" value="GPCRSECRETIN"/>
</dbReference>
<feature type="transmembrane region" description="Helical" evidence="5">
    <location>
        <begin position="189"/>
        <end position="219"/>
    </location>
</feature>